<evidence type="ECO:0000259" key="2">
    <source>
        <dbReference type="Pfam" id="PF26056"/>
    </source>
</evidence>
<dbReference type="Pfam" id="PF26056">
    <property type="entry name" value="DUF8017"/>
    <property type="match status" value="1"/>
</dbReference>
<accession>A0A147KM98</accession>
<dbReference type="AlphaFoldDB" id="A0A147KM98"/>
<evidence type="ECO:0000256" key="1">
    <source>
        <dbReference type="SAM" id="MobiDB-lite"/>
    </source>
</evidence>
<feature type="domain" description="DUF8017" evidence="2">
    <location>
        <begin position="55"/>
        <end position="240"/>
    </location>
</feature>
<evidence type="ECO:0000313" key="4">
    <source>
        <dbReference type="Proteomes" id="UP000074382"/>
    </source>
</evidence>
<gene>
    <name evidence="3" type="ORF">AC529_01540</name>
</gene>
<comment type="caution">
    <text evidence="3">The sequence shown here is derived from an EMBL/GenBank/DDBJ whole genome shotgun (WGS) entry which is preliminary data.</text>
</comment>
<dbReference type="Proteomes" id="UP000074382">
    <property type="component" value="Unassembled WGS sequence"/>
</dbReference>
<name>A0A147KM98_THECS</name>
<proteinExistence type="predicted"/>
<evidence type="ECO:0000313" key="3">
    <source>
        <dbReference type="EMBL" id="KUP98417.1"/>
    </source>
</evidence>
<feature type="region of interest" description="Disordered" evidence="1">
    <location>
        <begin position="20"/>
        <end position="57"/>
    </location>
</feature>
<protein>
    <recommendedName>
        <fullName evidence="2">DUF8017 domain-containing protein</fullName>
    </recommendedName>
</protein>
<sequence>MLAAALTVAIVVVVVSLGGRTGSQAAPPPSPEQRPVDTATPERTAEPTEDDESLMQQGWQRADVPKWGLVYEVPGEEGWRIANPVEVHSFEGDDGTALGMSGVSTYLDSPCAGWGSRALLGAQGITDAEDTDTEEMAEATARAWAYYGYRSDGEKPEVTTRSVAEFSANGLEGHHAVVDVTVPGSDGECVPAEAVVHAVVVPAQEDEEGLRAFVMLLDQGLPDTLDGETVGTILSTLRDADHEV</sequence>
<reference evidence="4" key="1">
    <citation type="journal article" date="2017" name="Acta Aliment.">
        <title>Plant polysaccharide degrading enzyme system of Thermpbifida cellulosilytica TB100 revealed by de novo genome project data.</title>
        <authorList>
            <person name="Toth A."/>
            <person name="Baka E."/>
            <person name="Luzics S."/>
            <person name="Bata-Vidacs I."/>
            <person name="Nagy I."/>
            <person name="Balint B."/>
            <person name="Herceg R."/>
            <person name="Olasz F."/>
            <person name="Wilk T."/>
            <person name="Nagy T."/>
            <person name="Kriszt B."/>
            <person name="Nagy I."/>
            <person name="Kukolya J."/>
        </authorList>
    </citation>
    <scope>NUCLEOTIDE SEQUENCE [LARGE SCALE GENOMIC DNA]</scope>
    <source>
        <strain evidence="4">TB100</strain>
    </source>
</reference>
<organism evidence="3 4">
    <name type="scientific">Thermobifida cellulosilytica TB100</name>
    <dbReference type="NCBI Taxonomy" id="665004"/>
    <lineage>
        <taxon>Bacteria</taxon>
        <taxon>Bacillati</taxon>
        <taxon>Actinomycetota</taxon>
        <taxon>Actinomycetes</taxon>
        <taxon>Streptosporangiales</taxon>
        <taxon>Nocardiopsidaceae</taxon>
        <taxon>Thermobifida</taxon>
    </lineage>
</organism>
<dbReference type="InterPro" id="IPR058330">
    <property type="entry name" value="DUF8017"/>
</dbReference>
<dbReference type="EMBL" id="LGEM01000009">
    <property type="protein sequence ID" value="KUP98417.1"/>
    <property type="molecule type" value="Genomic_DNA"/>
</dbReference>
<keyword evidence="4" id="KW-1185">Reference proteome</keyword>
<dbReference type="STRING" id="665004.AC529_01540"/>
<dbReference type="PATRIC" id="fig|665004.4.peg.3662"/>
<dbReference type="OrthoDB" id="3436535at2"/>
<dbReference type="RefSeq" id="WP_068758286.1">
    <property type="nucleotide sequence ID" value="NZ_KQ950185.1"/>
</dbReference>